<evidence type="ECO:0000256" key="12">
    <source>
        <dbReference type="ARBA" id="ARBA00048679"/>
    </source>
</evidence>
<feature type="domain" description="Protein kinase" evidence="15">
    <location>
        <begin position="4"/>
        <end position="263"/>
    </location>
</feature>
<comment type="caution">
    <text evidence="16">The sequence shown here is derived from an EMBL/GenBank/DDBJ whole genome shotgun (WGS) entry which is preliminary data.</text>
</comment>
<dbReference type="CDD" id="cd08215">
    <property type="entry name" value="STKc_Nek"/>
    <property type="match status" value="1"/>
</dbReference>
<feature type="compositionally biased region" description="Low complexity" evidence="14">
    <location>
        <begin position="505"/>
        <end position="524"/>
    </location>
</feature>
<dbReference type="InterPro" id="IPR000719">
    <property type="entry name" value="Prot_kinase_dom"/>
</dbReference>
<feature type="region of interest" description="Disordered" evidence="14">
    <location>
        <begin position="273"/>
        <end position="524"/>
    </location>
</feature>
<evidence type="ECO:0000256" key="14">
    <source>
        <dbReference type="SAM" id="MobiDB-lite"/>
    </source>
</evidence>
<dbReference type="FunFam" id="3.30.200.20:FF:000097">
    <property type="entry name" value="Probable serine/threonine-protein kinase nek1"/>
    <property type="match status" value="1"/>
</dbReference>
<dbReference type="PANTHER" id="PTHR44899">
    <property type="entry name" value="CAMK FAMILY PROTEIN KINASE"/>
    <property type="match status" value="1"/>
</dbReference>
<name>A0A151Z7G3_TIELA</name>
<feature type="compositionally biased region" description="Low complexity" evidence="14">
    <location>
        <begin position="356"/>
        <end position="402"/>
    </location>
</feature>
<dbReference type="STRING" id="361077.A0A151Z7G3"/>
<dbReference type="PROSITE" id="PS50011">
    <property type="entry name" value="PROTEIN_KINASE_DOM"/>
    <property type="match status" value="1"/>
</dbReference>
<dbReference type="PANTHER" id="PTHR44899:SF3">
    <property type="entry name" value="SERINE_THREONINE-PROTEIN KINASE NEK1"/>
    <property type="match status" value="1"/>
</dbReference>
<keyword evidence="10" id="KW-0460">Magnesium</keyword>
<feature type="compositionally biased region" description="Low complexity" evidence="14">
    <location>
        <begin position="415"/>
        <end position="491"/>
    </location>
</feature>
<dbReference type="Proteomes" id="UP000076078">
    <property type="component" value="Unassembled WGS sequence"/>
</dbReference>
<keyword evidence="9 13" id="KW-0067">ATP-binding</keyword>
<evidence type="ECO:0000256" key="3">
    <source>
        <dbReference type="ARBA" id="ARBA00012513"/>
    </source>
</evidence>
<dbReference type="FunFam" id="1.10.510.10:FF:000172">
    <property type="entry name" value="serine/threonine-protein kinase Nek1 isoform X1"/>
    <property type="match status" value="1"/>
</dbReference>
<dbReference type="GO" id="GO:0046872">
    <property type="term" value="F:metal ion binding"/>
    <property type="evidence" value="ECO:0007669"/>
    <property type="project" value="UniProtKB-KW"/>
</dbReference>
<evidence type="ECO:0000256" key="6">
    <source>
        <dbReference type="ARBA" id="ARBA00022723"/>
    </source>
</evidence>
<keyword evidence="5" id="KW-0808">Transferase</keyword>
<accession>A0A151Z7G3</accession>
<dbReference type="AlphaFoldDB" id="A0A151Z7G3"/>
<evidence type="ECO:0000256" key="10">
    <source>
        <dbReference type="ARBA" id="ARBA00022842"/>
    </source>
</evidence>
<dbReference type="SMART" id="SM00220">
    <property type="entry name" value="S_TKc"/>
    <property type="match status" value="1"/>
</dbReference>
<dbReference type="EC" id="2.7.11.1" evidence="3"/>
<reference evidence="16 17" key="1">
    <citation type="submission" date="2015-12" db="EMBL/GenBank/DDBJ databases">
        <title>Dictyostelia acquired genes for synthesis and detection of signals that induce cell-type specialization by lateral gene transfer from prokaryotes.</title>
        <authorList>
            <person name="Gloeckner G."/>
            <person name="Schaap P."/>
        </authorList>
    </citation>
    <scope>NUCLEOTIDE SEQUENCE [LARGE SCALE GENOMIC DNA]</scope>
    <source>
        <strain evidence="16 17">TK</strain>
    </source>
</reference>
<evidence type="ECO:0000259" key="15">
    <source>
        <dbReference type="PROSITE" id="PS50011"/>
    </source>
</evidence>
<evidence type="ECO:0000256" key="11">
    <source>
        <dbReference type="ARBA" id="ARBA00047899"/>
    </source>
</evidence>
<dbReference type="EMBL" id="LODT01000039">
    <property type="protein sequence ID" value="KYQ89875.1"/>
    <property type="molecule type" value="Genomic_DNA"/>
</dbReference>
<keyword evidence="8" id="KW-0418">Kinase</keyword>
<dbReference type="InParanoid" id="A0A151Z7G3"/>
<feature type="compositionally biased region" description="Low complexity" evidence="14">
    <location>
        <begin position="538"/>
        <end position="555"/>
    </location>
</feature>
<evidence type="ECO:0000313" key="16">
    <source>
        <dbReference type="EMBL" id="KYQ89875.1"/>
    </source>
</evidence>
<dbReference type="GO" id="GO:0004674">
    <property type="term" value="F:protein serine/threonine kinase activity"/>
    <property type="evidence" value="ECO:0007669"/>
    <property type="project" value="UniProtKB-KW"/>
</dbReference>
<dbReference type="GO" id="GO:0005524">
    <property type="term" value="F:ATP binding"/>
    <property type="evidence" value="ECO:0007669"/>
    <property type="project" value="UniProtKB-UniRule"/>
</dbReference>
<evidence type="ECO:0000256" key="4">
    <source>
        <dbReference type="ARBA" id="ARBA00022527"/>
    </source>
</evidence>
<dbReference type="OrthoDB" id="248923at2759"/>
<comment type="catalytic activity">
    <reaction evidence="11">
        <text>L-threonyl-[protein] + ATP = O-phospho-L-threonyl-[protein] + ADP + H(+)</text>
        <dbReference type="Rhea" id="RHEA:46608"/>
        <dbReference type="Rhea" id="RHEA-COMP:11060"/>
        <dbReference type="Rhea" id="RHEA-COMP:11605"/>
        <dbReference type="ChEBI" id="CHEBI:15378"/>
        <dbReference type="ChEBI" id="CHEBI:30013"/>
        <dbReference type="ChEBI" id="CHEBI:30616"/>
        <dbReference type="ChEBI" id="CHEBI:61977"/>
        <dbReference type="ChEBI" id="CHEBI:456216"/>
        <dbReference type="EC" id="2.7.11.1"/>
    </reaction>
</comment>
<dbReference type="FunCoup" id="A0A151Z7G3">
    <property type="interactions" value="111"/>
</dbReference>
<evidence type="ECO:0000313" key="17">
    <source>
        <dbReference type="Proteomes" id="UP000076078"/>
    </source>
</evidence>
<organism evidence="16 17">
    <name type="scientific">Tieghemostelium lacteum</name>
    <name type="common">Slime mold</name>
    <name type="synonym">Dictyostelium lacteum</name>
    <dbReference type="NCBI Taxonomy" id="361077"/>
    <lineage>
        <taxon>Eukaryota</taxon>
        <taxon>Amoebozoa</taxon>
        <taxon>Evosea</taxon>
        <taxon>Eumycetozoa</taxon>
        <taxon>Dictyostelia</taxon>
        <taxon>Dictyosteliales</taxon>
        <taxon>Raperosteliaceae</taxon>
        <taxon>Tieghemostelium</taxon>
    </lineage>
</organism>
<comment type="catalytic activity">
    <reaction evidence="12">
        <text>L-seryl-[protein] + ATP = O-phospho-L-seryl-[protein] + ADP + H(+)</text>
        <dbReference type="Rhea" id="RHEA:17989"/>
        <dbReference type="Rhea" id="RHEA-COMP:9863"/>
        <dbReference type="Rhea" id="RHEA-COMP:11604"/>
        <dbReference type="ChEBI" id="CHEBI:15378"/>
        <dbReference type="ChEBI" id="CHEBI:29999"/>
        <dbReference type="ChEBI" id="CHEBI:30616"/>
        <dbReference type="ChEBI" id="CHEBI:83421"/>
        <dbReference type="ChEBI" id="CHEBI:456216"/>
        <dbReference type="EC" id="2.7.11.1"/>
    </reaction>
</comment>
<gene>
    <name evidence="16" type="ORF">DLAC_09849</name>
</gene>
<sequence>MDKYEEIKVIGKGSFGKAILVKRKDDGQLLVLKQINVLEMSQKERDDAMNEVNLLSCLNNENIIAYHDSFLVDGCLHIIMEYANAGDIHLEIKKRILKKRPFKEFEIISWFIQICNAIQYISTKNILHRDLKTQNIFLTIIDNRYLIKLGDFGIAKILNSETSFARTVIGTPYYLSPEICEDRPYDHKSDVWSLGCVLYELATLKHAFNANSLPALIMKILKGTYPPVPSYYSSDLRSLISTMLQTDPKKRPSITEILSMPFLKPYIGKDLKPFSVDDQDTDSPNPDSSKNLQNNIPMLIAKSNASSVPPKSSPPLKSPSKPPPISKKPSTTSLVTPSPSASPLKSILKKPEIPKPTAVVSKPASSVSKPLSSKSPAKPTTSVSKSSTTSTTSTTPTRITTKPPVPTVSSLRAKTNTVSTTTNNNGNSSSTSSSTRRTSTTTPNTTPTKTRPTTPTTRRTSTLNNSKLTTRPTSSNSTTTTTTSTSATNNNLYRPPTPSIGKPLPNSITTSSSNSSSSSSSTPTPIVITVETKRLSVSASSLPSTSSRPSVKSPKVVPPRPITPLVPSNTPYQPPSNPSIQPSTVPILKRELSSGSMSDYRKSLKEKNKEIINHLIDKSNIVNHHSNDINTSNITNIDYLSNNISNIKIIKDSNNNNNINNNNNNNQIDNINNDDDDNNSSNIENDNSQENKDNNNNNSNFIDNAKSQRALQTKINALKHFCNSIFGEESFKNIYTFLKNEYSKEDDDSNNISPTSTLNNNDLLENVEDVKFEKLKELLGEKLYYLKYVQQLLYLENKDSI</sequence>
<dbReference type="InterPro" id="IPR011009">
    <property type="entry name" value="Kinase-like_dom_sf"/>
</dbReference>
<evidence type="ECO:0000256" key="9">
    <source>
        <dbReference type="ARBA" id="ARBA00022840"/>
    </source>
</evidence>
<feature type="region of interest" description="Disordered" evidence="14">
    <location>
        <begin position="655"/>
        <end position="702"/>
    </location>
</feature>
<feature type="region of interest" description="Disordered" evidence="14">
    <location>
        <begin position="538"/>
        <end position="585"/>
    </location>
</feature>
<evidence type="ECO:0000256" key="5">
    <source>
        <dbReference type="ARBA" id="ARBA00022679"/>
    </source>
</evidence>
<evidence type="ECO:0000256" key="8">
    <source>
        <dbReference type="ARBA" id="ARBA00022777"/>
    </source>
</evidence>
<dbReference type="InterPro" id="IPR017441">
    <property type="entry name" value="Protein_kinase_ATP_BS"/>
</dbReference>
<proteinExistence type="inferred from homology"/>
<feature type="compositionally biased region" description="Low complexity" evidence="14">
    <location>
        <begin position="655"/>
        <end position="671"/>
    </location>
</feature>
<keyword evidence="4" id="KW-0723">Serine/threonine-protein kinase</keyword>
<feature type="compositionally biased region" description="Low complexity" evidence="14">
    <location>
        <begin position="327"/>
        <end position="344"/>
    </location>
</feature>
<protein>
    <recommendedName>
        <fullName evidence="3">non-specific serine/threonine protein kinase</fullName>
        <ecNumber evidence="3">2.7.11.1</ecNumber>
    </recommendedName>
</protein>
<evidence type="ECO:0000256" key="1">
    <source>
        <dbReference type="ARBA" id="ARBA00001946"/>
    </source>
</evidence>
<keyword evidence="6" id="KW-0479">Metal-binding</keyword>
<evidence type="ECO:0000256" key="7">
    <source>
        <dbReference type="ARBA" id="ARBA00022741"/>
    </source>
</evidence>
<comment type="similarity">
    <text evidence="2">Belongs to the protein kinase superfamily. NEK Ser/Thr protein kinase family. NIMA subfamily.</text>
</comment>
<feature type="compositionally biased region" description="Low complexity" evidence="14">
    <location>
        <begin position="679"/>
        <end position="700"/>
    </location>
</feature>
<evidence type="ECO:0000256" key="2">
    <source>
        <dbReference type="ARBA" id="ARBA00010886"/>
    </source>
</evidence>
<evidence type="ECO:0000256" key="13">
    <source>
        <dbReference type="PROSITE-ProRule" id="PRU10141"/>
    </source>
</evidence>
<dbReference type="SUPFAM" id="SSF56112">
    <property type="entry name" value="Protein kinase-like (PK-like)"/>
    <property type="match status" value="1"/>
</dbReference>
<keyword evidence="17" id="KW-1185">Reference proteome</keyword>
<keyword evidence="7 13" id="KW-0547">Nucleotide-binding</keyword>
<dbReference type="PROSITE" id="PS00108">
    <property type="entry name" value="PROTEIN_KINASE_ST"/>
    <property type="match status" value="1"/>
</dbReference>
<feature type="compositionally biased region" description="Polar residues" evidence="14">
    <location>
        <begin position="282"/>
        <end position="296"/>
    </location>
</feature>
<dbReference type="Gene3D" id="3.30.200.20">
    <property type="entry name" value="Phosphorylase Kinase, domain 1"/>
    <property type="match status" value="1"/>
</dbReference>
<comment type="cofactor">
    <cofactor evidence="1">
        <name>Mg(2+)</name>
        <dbReference type="ChEBI" id="CHEBI:18420"/>
    </cofactor>
</comment>
<dbReference type="Pfam" id="PF00069">
    <property type="entry name" value="Pkinase"/>
    <property type="match status" value="1"/>
</dbReference>
<dbReference type="InterPro" id="IPR051131">
    <property type="entry name" value="NEK_Ser/Thr_kinase_NIMA"/>
</dbReference>
<dbReference type="OMA" id="EINVMEM"/>
<feature type="compositionally biased region" description="Pro residues" evidence="14">
    <location>
        <begin position="311"/>
        <end position="326"/>
    </location>
</feature>
<dbReference type="InterPro" id="IPR008271">
    <property type="entry name" value="Ser/Thr_kinase_AS"/>
</dbReference>
<dbReference type="Gene3D" id="1.10.510.10">
    <property type="entry name" value="Transferase(Phosphotransferase) domain 1"/>
    <property type="match status" value="1"/>
</dbReference>
<feature type="binding site" evidence="13">
    <location>
        <position position="33"/>
    </location>
    <ligand>
        <name>ATP</name>
        <dbReference type="ChEBI" id="CHEBI:30616"/>
    </ligand>
</feature>
<dbReference type="PROSITE" id="PS00107">
    <property type="entry name" value="PROTEIN_KINASE_ATP"/>
    <property type="match status" value="1"/>
</dbReference>